<evidence type="ECO:0000313" key="3">
    <source>
        <dbReference type="Proteomes" id="UP001203297"/>
    </source>
</evidence>
<dbReference type="AlphaFoldDB" id="A0AAD4MCE1"/>
<proteinExistence type="predicted"/>
<protein>
    <submittedName>
        <fullName evidence="2">Uncharacterized protein</fullName>
    </submittedName>
</protein>
<comment type="caution">
    <text evidence="2">The sequence shown here is derived from an EMBL/GenBank/DDBJ whole genome shotgun (WGS) entry which is preliminary data.</text>
</comment>
<name>A0AAD4MCE1_9AGAM</name>
<organism evidence="2 3">
    <name type="scientific">Multifurca ochricompacta</name>
    <dbReference type="NCBI Taxonomy" id="376703"/>
    <lineage>
        <taxon>Eukaryota</taxon>
        <taxon>Fungi</taxon>
        <taxon>Dikarya</taxon>
        <taxon>Basidiomycota</taxon>
        <taxon>Agaricomycotina</taxon>
        <taxon>Agaricomycetes</taxon>
        <taxon>Russulales</taxon>
        <taxon>Russulaceae</taxon>
        <taxon>Multifurca</taxon>
    </lineage>
</organism>
<feature type="compositionally biased region" description="Low complexity" evidence="1">
    <location>
        <begin position="109"/>
        <end position="124"/>
    </location>
</feature>
<evidence type="ECO:0000313" key="2">
    <source>
        <dbReference type="EMBL" id="KAI0307563.1"/>
    </source>
</evidence>
<sequence>MGRISDPLPDPPHNPDPGPSKSITATPLASRHFHFRPPIPGAFLSPSIATPAQKLVNAPQTPQTEPRAEAMYNPKYRSMAPPPSPNLPPMPTPLPQPPDSGNSFEPRRSSTAASTTASISTLPASREEVDAAIVAVEKKLAGRVAKKVFSRKTARPHIYQSAHRARVLETRKEDQGALIKRLYELERAQGYSSDFQTFQGE</sequence>
<reference evidence="2" key="1">
    <citation type="journal article" date="2022" name="New Phytol.">
        <title>Evolutionary transition to the ectomycorrhizal habit in the genomes of a hyperdiverse lineage of mushroom-forming fungi.</title>
        <authorList>
            <person name="Looney B."/>
            <person name="Miyauchi S."/>
            <person name="Morin E."/>
            <person name="Drula E."/>
            <person name="Courty P.E."/>
            <person name="Kohler A."/>
            <person name="Kuo A."/>
            <person name="LaButti K."/>
            <person name="Pangilinan J."/>
            <person name="Lipzen A."/>
            <person name="Riley R."/>
            <person name="Andreopoulos W."/>
            <person name="He G."/>
            <person name="Johnson J."/>
            <person name="Nolan M."/>
            <person name="Tritt A."/>
            <person name="Barry K.W."/>
            <person name="Grigoriev I.V."/>
            <person name="Nagy L.G."/>
            <person name="Hibbett D."/>
            <person name="Henrissat B."/>
            <person name="Matheny P.B."/>
            <person name="Labbe J."/>
            <person name="Martin F.M."/>
        </authorList>
    </citation>
    <scope>NUCLEOTIDE SEQUENCE</scope>
    <source>
        <strain evidence="2">BPL690</strain>
    </source>
</reference>
<evidence type="ECO:0000256" key="1">
    <source>
        <dbReference type="SAM" id="MobiDB-lite"/>
    </source>
</evidence>
<feature type="compositionally biased region" description="Pro residues" evidence="1">
    <location>
        <begin position="80"/>
        <end position="98"/>
    </location>
</feature>
<dbReference type="EMBL" id="WTXG01000001">
    <property type="protein sequence ID" value="KAI0307563.1"/>
    <property type="molecule type" value="Genomic_DNA"/>
</dbReference>
<accession>A0AAD4MCE1</accession>
<keyword evidence="3" id="KW-1185">Reference proteome</keyword>
<feature type="compositionally biased region" description="Pro residues" evidence="1">
    <location>
        <begin position="8"/>
        <end position="18"/>
    </location>
</feature>
<feature type="region of interest" description="Disordered" evidence="1">
    <location>
        <begin position="1"/>
        <end position="124"/>
    </location>
</feature>
<dbReference type="Proteomes" id="UP001203297">
    <property type="component" value="Unassembled WGS sequence"/>
</dbReference>
<gene>
    <name evidence="2" type="ORF">B0F90DRAFT_24726</name>
</gene>